<evidence type="ECO:0000313" key="3">
    <source>
        <dbReference type="Proteomes" id="UP000678393"/>
    </source>
</evidence>
<protein>
    <submittedName>
        <fullName evidence="2">Uncharacterized protein</fullName>
    </submittedName>
</protein>
<accession>A0A8S3ZN51</accession>
<name>A0A8S3ZN51_9EUPU</name>
<sequence>MMKQSHLAPGIIPETAQLVSHEQKIAEPYLKPTPLSYLTSQEHTDKDLLRQQLPGTNGQANILNTSSRQDTPCTLNQWSSLSEKRPSFSKLTLGLSPSIFHSFLSPQQVIYQKHKNPHTSSHSLKYSNVRRDKFDTRIRSSPSAYDKPEYAYTSTRSSTSSRDENEDPDTSIRSSTSSHDEKKSPSTSIRSLSSSSSSWIDEDSYVDSLILSPTSPYNKHKYFDTSTASSTSSCSEETSSFSPTVRYHLDSATLFGDVDSPTPQPAPRGRVDSPTTPPAPRGRVDSPTTPPAPRGRVDSPTTPPAPRGRVDSPTTPPAPRERRVRKIVRRPPTPTFVSPSQYPVPPPGHRDAKRNLFRKTQRYMNYCRDKQAATPRKKKPESAYFSDFYSPYRDHSFREDESLSSPESPNASVYTLEDISPELTDEKESPTSPTRGACGGIKPPCFQLAAEFGEEPPRPAKARPLTETNFHNFINEYMTTAVMFYDGKKTLPDIIKVWDRQAQEKSNYGIEAYGSVDCNIERELCFREHAYAFPFYKRYVGGYAVASGSHFKMWNENV</sequence>
<feature type="region of interest" description="Disordered" evidence="1">
    <location>
        <begin position="397"/>
        <end position="436"/>
    </location>
</feature>
<feature type="region of interest" description="Disordered" evidence="1">
    <location>
        <begin position="114"/>
        <end position="194"/>
    </location>
</feature>
<dbReference type="EMBL" id="CAJHNH020004275">
    <property type="protein sequence ID" value="CAG5130809.1"/>
    <property type="molecule type" value="Genomic_DNA"/>
</dbReference>
<gene>
    <name evidence="2" type="ORF">CUNI_LOCUS16367</name>
</gene>
<keyword evidence="3" id="KW-1185">Reference proteome</keyword>
<reference evidence="2" key="1">
    <citation type="submission" date="2021-04" db="EMBL/GenBank/DDBJ databases">
        <authorList>
            <consortium name="Molecular Ecology Group"/>
        </authorList>
    </citation>
    <scope>NUCLEOTIDE SEQUENCE</scope>
</reference>
<dbReference type="AlphaFoldDB" id="A0A8S3ZN51"/>
<evidence type="ECO:0000313" key="2">
    <source>
        <dbReference type="EMBL" id="CAG5130809.1"/>
    </source>
</evidence>
<dbReference type="OrthoDB" id="4737882at2759"/>
<proteinExistence type="predicted"/>
<feature type="region of interest" description="Disordered" evidence="1">
    <location>
        <begin position="254"/>
        <end position="352"/>
    </location>
</feature>
<feature type="compositionally biased region" description="Low complexity" evidence="1">
    <location>
        <begin position="185"/>
        <end position="194"/>
    </location>
</feature>
<organism evidence="2 3">
    <name type="scientific">Candidula unifasciata</name>
    <dbReference type="NCBI Taxonomy" id="100452"/>
    <lineage>
        <taxon>Eukaryota</taxon>
        <taxon>Metazoa</taxon>
        <taxon>Spiralia</taxon>
        <taxon>Lophotrochozoa</taxon>
        <taxon>Mollusca</taxon>
        <taxon>Gastropoda</taxon>
        <taxon>Heterobranchia</taxon>
        <taxon>Euthyneura</taxon>
        <taxon>Panpulmonata</taxon>
        <taxon>Eupulmonata</taxon>
        <taxon>Stylommatophora</taxon>
        <taxon>Helicina</taxon>
        <taxon>Helicoidea</taxon>
        <taxon>Geomitridae</taxon>
        <taxon>Candidula</taxon>
    </lineage>
</organism>
<evidence type="ECO:0000256" key="1">
    <source>
        <dbReference type="SAM" id="MobiDB-lite"/>
    </source>
</evidence>
<comment type="caution">
    <text evidence="2">The sequence shown here is derived from an EMBL/GenBank/DDBJ whole genome shotgun (WGS) entry which is preliminary data.</text>
</comment>
<dbReference type="Proteomes" id="UP000678393">
    <property type="component" value="Unassembled WGS sequence"/>
</dbReference>
<feature type="compositionally biased region" description="Polar residues" evidence="1">
    <location>
        <begin position="403"/>
        <end position="413"/>
    </location>
</feature>
<feature type="compositionally biased region" description="Basic and acidic residues" evidence="1">
    <location>
        <begin position="129"/>
        <end position="138"/>
    </location>
</feature>